<gene>
    <name evidence="2" type="ORF">Amac_070320</name>
</gene>
<keyword evidence="1" id="KW-0472">Membrane</keyword>
<dbReference type="RefSeq" id="WP_155358689.1">
    <property type="nucleotide sequence ID" value="NZ_BAAAHL010000042.1"/>
</dbReference>
<evidence type="ECO:0000256" key="1">
    <source>
        <dbReference type="SAM" id="Phobius"/>
    </source>
</evidence>
<feature type="transmembrane region" description="Helical" evidence="1">
    <location>
        <begin position="64"/>
        <end position="84"/>
    </location>
</feature>
<dbReference type="NCBIfam" id="NF046119">
    <property type="entry name" value="memb_SCO4225"/>
    <property type="match status" value="1"/>
</dbReference>
<name>A0A5M3WVI7_9ACTN</name>
<evidence type="ECO:0000313" key="2">
    <source>
        <dbReference type="EMBL" id="GES13435.1"/>
    </source>
</evidence>
<feature type="transmembrane region" description="Helical" evidence="1">
    <location>
        <begin position="33"/>
        <end position="52"/>
    </location>
</feature>
<comment type="caution">
    <text evidence="2">The sequence shown here is derived from an EMBL/GenBank/DDBJ whole genome shotgun (WGS) entry which is preliminary data.</text>
</comment>
<sequence>MDNVSRGSLLVLAASVYVELGLFMRWGTMFDSLLLIYVTAPVSQILAFFPIYDLLSDSMFSTQIYILMYTAAGLFQAWLLWLIARGRKKTAAPVEGLSSEEERVRES</sequence>
<reference evidence="2 3" key="1">
    <citation type="submission" date="2019-10" db="EMBL/GenBank/DDBJ databases">
        <title>Whole genome shotgun sequence of Acrocarpospora macrocephala NBRC 16266.</title>
        <authorList>
            <person name="Ichikawa N."/>
            <person name="Kimura A."/>
            <person name="Kitahashi Y."/>
            <person name="Komaki H."/>
            <person name="Oguchi A."/>
        </authorList>
    </citation>
    <scope>NUCLEOTIDE SEQUENCE [LARGE SCALE GENOMIC DNA]</scope>
    <source>
        <strain evidence="2 3">NBRC 16266</strain>
    </source>
</reference>
<accession>A0A5M3WVI7</accession>
<protein>
    <submittedName>
        <fullName evidence="2">Uncharacterized protein</fullName>
    </submittedName>
</protein>
<dbReference type="EMBL" id="BLAE01000046">
    <property type="protein sequence ID" value="GES13435.1"/>
    <property type="molecule type" value="Genomic_DNA"/>
</dbReference>
<dbReference type="AlphaFoldDB" id="A0A5M3WVI7"/>
<dbReference type="Proteomes" id="UP000331127">
    <property type="component" value="Unassembled WGS sequence"/>
</dbReference>
<organism evidence="2 3">
    <name type="scientific">Acrocarpospora macrocephala</name>
    <dbReference type="NCBI Taxonomy" id="150177"/>
    <lineage>
        <taxon>Bacteria</taxon>
        <taxon>Bacillati</taxon>
        <taxon>Actinomycetota</taxon>
        <taxon>Actinomycetes</taxon>
        <taxon>Streptosporangiales</taxon>
        <taxon>Streptosporangiaceae</taxon>
        <taxon>Acrocarpospora</taxon>
    </lineage>
</organism>
<proteinExistence type="predicted"/>
<evidence type="ECO:0000313" key="3">
    <source>
        <dbReference type="Proteomes" id="UP000331127"/>
    </source>
</evidence>
<dbReference type="OrthoDB" id="3483848at2"/>
<keyword evidence="3" id="KW-1185">Reference proteome</keyword>
<keyword evidence="1" id="KW-0812">Transmembrane</keyword>
<feature type="transmembrane region" description="Helical" evidence="1">
    <location>
        <begin position="6"/>
        <end position="26"/>
    </location>
</feature>
<keyword evidence="1" id="KW-1133">Transmembrane helix</keyword>
<dbReference type="Pfam" id="PF25637">
    <property type="entry name" value="DUF7942"/>
    <property type="match status" value="1"/>
</dbReference>
<dbReference type="InterPro" id="IPR057702">
    <property type="entry name" value="DUF7942"/>
</dbReference>